<keyword evidence="2" id="KW-0472">Membrane</keyword>
<keyword evidence="2" id="KW-1133">Transmembrane helix</keyword>
<protein>
    <submittedName>
        <fullName evidence="3">Uncharacterized protein</fullName>
    </submittedName>
</protein>
<proteinExistence type="inferred from homology"/>
<evidence type="ECO:0000256" key="2">
    <source>
        <dbReference type="SAM" id="Phobius"/>
    </source>
</evidence>
<dbReference type="GO" id="GO:0004888">
    <property type="term" value="F:transmembrane signaling receptor activity"/>
    <property type="evidence" value="ECO:0007669"/>
    <property type="project" value="InterPro"/>
</dbReference>
<dbReference type="Pfam" id="PF02175">
    <property type="entry name" value="7TM_GPCR_Srb"/>
    <property type="match status" value="1"/>
</dbReference>
<dbReference type="PANTHER" id="PTHR31216:SF11">
    <property type="entry name" value="SERPENTINE RECEPTOR CLASS BETA-16-RELATED"/>
    <property type="match status" value="1"/>
</dbReference>
<accession>A0AAN8J1E3</accession>
<gene>
    <name evidence="3" type="ORF">GCK32_006792</name>
</gene>
<feature type="transmembrane region" description="Helical" evidence="2">
    <location>
        <begin position="34"/>
        <end position="52"/>
    </location>
</feature>
<comment type="caution">
    <text evidence="3">The sequence shown here is derived from an EMBL/GenBank/DDBJ whole genome shotgun (WGS) entry which is preliminary data.</text>
</comment>
<dbReference type="GO" id="GO:0007606">
    <property type="term" value="P:sensory perception of chemical stimulus"/>
    <property type="evidence" value="ECO:0007669"/>
    <property type="project" value="InterPro"/>
</dbReference>
<feature type="transmembrane region" description="Helical" evidence="2">
    <location>
        <begin position="108"/>
        <end position="133"/>
    </location>
</feature>
<sequence length="338" mass="39129">MATTEPMQQDRTEQYCVEHGALTAINNYYRLAEFVSLSVSTLSAVNMLYFLYRHHTSSLFFHNNLRVLFFSLSICCLAYDVMNMGIKVHHLTLSYVYKTTCELFLPKVLYMTMCIPIYFVWIGAQFVLVSIVIERWIAVIFRRSYETGYKKVGPALVLAAVLITSSVIVLLYYGETFEGPQINARLIPSTRYLQGNVLIISLLVTNFSGLVLTVALRLVRPRWQIRMPLSSKFQSKENRIASNLIFWISTMQFASIFFTQIGSLYIRLYHSKDPLSPAYKESIDLFNYYTLALPVLSTLYLVKVKKRRIKDITNSVNMRASGDDGWTNYYLLIQKQWM</sequence>
<feature type="transmembrane region" description="Helical" evidence="2">
    <location>
        <begin position="154"/>
        <end position="173"/>
    </location>
</feature>
<dbReference type="PANTHER" id="PTHR31216">
    <property type="entry name" value="SERPENTINE RECEPTOR CLASS BETA-1-RELATED-RELATED"/>
    <property type="match status" value="1"/>
</dbReference>
<feature type="transmembrane region" description="Helical" evidence="2">
    <location>
        <begin position="240"/>
        <end position="266"/>
    </location>
</feature>
<keyword evidence="4" id="KW-1185">Reference proteome</keyword>
<dbReference type="InterPro" id="IPR002184">
    <property type="entry name" value="7TM_GPCR_serpentine_rcpt_Srb"/>
</dbReference>
<dbReference type="GO" id="GO:0016020">
    <property type="term" value="C:membrane"/>
    <property type="evidence" value="ECO:0007669"/>
    <property type="project" value="InterPro"/>
</dbReference>
<evidence type="ECO:0000313" key="3">
    <source>
        <dbReference type="EMBL" id="KAK5974494.1"/>
    </source>
</evidence>
<evidence type="ECO:0000313" key="4">
    <source>
        <dbReference type="Proteomes" id="UP001331761"/>
    </source>
</evidence>
<feature type="transmembrane region" description="Helical" evidence="2">
    <location>
        <begin position="64"/>
        <end position="88"/>
    </location>
</feature>
<comment type="similarity">
    <text evidence="1">Belongs to the nematode receptor-like protein srb family.</text>
</comment>
<dbReference type="AlphaFoldDB" id="A0AAN8J1E3"/>
<dbReference type="Proteomes" id="UP001331761">
    <property type="component" value="Unassembled WGS sequence"/>
</dbReference>
<dbReference type="PRINTS" id="PR00699">
    <property type="entry name" value="TMPROTEINSRB"/>
</dbReference>
<organism evidence="3 4">
    <name type="scientific">Trichostrongylus colubriformis</name>
    <name type="common">Black scour worm</name>
    <dbReference type="NCBI Taxonomy" id="6319"/>
    <lineage>
        <taxon>Eukaryota</taxon>
        <taxon>Metazoa</taxon>
        <taxon>Ecdysozoa</taxon>
        <taxon>Nematoda</taxon>
        <taxon>Chromadorea</taxon>
        <taxon>Rhabditida</taxon>
        <taxon>Rhabditina</taxon>
        <taxon>Rhabditomorpha</taxon>
        <taxon>Strongyloidea</taxon>
        <taxon>Trichostrongylidae</taxon>
        <taxon>Trichostrongylus</taxon>
    </lineage>
</organism>
<reference evidence="3 4" key="1">
    <citation type="submission" date="2019-10" db="EMBL/GenBank/DDBJ databases">
        <title>Assembly and Annotation for the nematode Trichostrongylus colubriformis.</title>
        <authorList>
            <person name="Martin J."/>
        </authorList>
    </citation>
    <scope>NUCLEOTIDE SEQUENCE [LARGE SCALE GENOMIC DNA]</scope>
    <source>
        <strain evidence="3">G859</strain>
        <tissue evidence="3">Whole worm</tissue>
    </source>
</reference>
<feature type="transmembrane region" description="Helical" evidence="2">
    <location>
        <begin position="193"/>
        <end position="219"/>
    </location>
</feature>
<keyword evidence="2" id="KW-0812">Transmembrane</keyword>
<name>A0AAN8J1E3_TRICO</name>
<feature type="transmembrane region" description="Helical" evidence="2">
    <location>
        <begin position="286"/>
        <end position="302"/>
    </location>
</feature>
<evidence type="ECO:0000256" key="1">
    <source>
        <dbReference type="ARBA" id="ARBA00006860"/>
    </source>
</evidence>
<dbReference type="EMBL" id="WIXE01014159">
    <property type="protein sequence ID" value="KAK5974494.1"/>
    <property type="molecule type" value="Genomic_DNA"/>
</dbReference>